<keyword evidence="1" id="KW-0175">Coiled coil</keyword>
<protein>
    <recommendedName>
        <fullName evidence="3">Regulator of G protein signalling-like domain-containing protein</fullName>
    </recommendedName>
</protein>
<dbReference type="GO" id="GO:0005737">
    <property type="term" value="C:cytoplasm"/>
    <property type="evidence" value="ECO:0007669"/>
    <property type="project" value="InterPro"/>
</dbReference>
<proteinExistence type="predicted"/>
<feature type="compositionally biased region" description="Low complexity" evidence="2">
    <location>
        <begin position="829"/>
        <end position="841"/>
    </location>
</feature>
<dbReference type="InterPro" id="IPR046349">
    <property type="entry name" value="C1-like_sf"/>
</dbReference>
<dbReference type="InterPro" id="IPR015212">
    <property type="entry name" value="RGS-like_dom"/>
</dbReference>
<dbReference type="SUPFAM" id="SSF48097">
    <property type="entry name" value="Regulator of G-protein signaling, RGS"/>
    <property type="match status" value="1"/>
</dbReference>
<feature type="region of interest" description="Disordered" evidence="2">
    <location>
        <begin position="811"/>
        <end position="841"/>
    </location>
</feature>
<sequence>MYYNDDTAISVLQEAIQEEIFDVASRFESAPVVLESPALCSVLINYLLRQNRELSPLLFYLVAKHYAWVVTTNKSLATSDRRFLIEIFSTFLHEKSPLPVKVDPLIIQQMEETMLLNSPAAVFNGCCEDVLPQIQSQLEKLNKDIRYGLDIWKPADDFDILMEHTPEEELAIFERAIAPCLLELDRIIADGSAATLSVSNGKAAGAAVADLRGPLTPSSNCATSIENLAAQATGGRAGNTNLTTHAYTGSLASGLAFVGTIKWHKLPCFNSKIKTKTPSAAIFGRMKSTTSVKGHNLQERCFERIAECAVCGELLWGLAPQGYSCQTGPCDEEKSALAASTEEISHCRNHSWGEVFQAPSVLPASGSTSVNDPAPIPEATPSADLTASGPNGRSNRVNIGYSQSISYRRSDGLKSPDFATRHIRHSKPPYESYSGSDIRLSKHATSTLSLLSPSEQEKQGITSPVGDNMQKLCPFDWSDDQDMKEQESFDALIELRTHFPNYEVPTKGPRVQDHVRTLVLLEFHQKVRYMVSYLKQFDYLLIRPWPAEHKYLREMLCLDHIPLLIGLFQSLVAVIESTVEPQGYGDLANAVLEWLTVNNGENLKAWSRHCQALSCTNMLDCVKAARREYARKNPRIQPLLETRFNKFVLIDGLTQMRVLYFNLPLIVKNITKDLEKKTTKYKEEAKVWQEIYTKLSSLPYTIDTVCMPLVKLINNNQFYSTVDKKEQLTRHQAQGGTVPFSTLLLEFPRTLFQYYVVDHAEVTVDKFTFTSETKINYDYLREKTDVLAILLEDALLLLIKEGDRYVMRPFKPTKEQGMGADTPAPPSAGPNSSGASGAAHPLNSSLAASNANLSDRPSGNTLGNTMKLLPVFPLDSVFTSRGENIGGEYMLNMIFKKLAVLLRIYFTKKDLRERWYNTLKALEDNVHPFDRGSRAGSCCPSERSSVSEVLHSRENSGELQECKPPPQPEESSETEDEDRKDSAESVETLESCQVAEGCAESSWTSEEVTSEEVKQLAEECNRINQRIMDLVKSIDSDDTSYVVKKEVSLADSFV</sequence>
<dbReference type="Gene3D" id="1.10.167.10">
    <property type="entry name" value="Regulator of G-protein Signalling 4, domain 2"/>
    <property type="match status" value="1"/>
</dbReference>
<dbReference type="GO" id="GO:0005085">
    <property type="term" value="F:guanyl-nucleotide exchange factor activity"/>
    <property type="evidence" value="ECO:0007669"/>
    <property type="project" value="InterPro"/>
</dbReference>
<dbReference type="SUPFAM" id="SSF57889">
    <property type="entry name" value="Cysteine-rich domain"/>
    <property type="match status" value="1"/>
</dbReference>
<dbReference type="EMBL" id="UYRU01041733">
    <property type="protein sequence ID" value="VDK69292.1"/>
    <property type="molecule type" value="Genomic_DNA"/>
</dbReference>
<keyword evidence="5" id="KW-1185">Reference proteome</keyword>
<dbReference type="GO" id="GO:0007186">
    <property type="term" value="P:G protein-coupled receptor signaling pathway"/>
    <property type="evidence" value="ECO:0007669"/>
    <property type="project" value="TreeGrafter"/>
</dbReference>
<feature type="coiled-coil region" evidence="1">
    <location>
        <begin position="1006"/>
        <end position="1033"/>
    </location>
</feature>
<dbReference type="PANTHER" id="PTHR45872:SF2">
    <property type="entry name" value="RHO GUANINE NUCLEOTIDE EXCHANGE FACTOR 2, ISOFORM D"/>
    <property type="match status" value="1"/>
</dbReference>
<feature type="domain" description="Regulator of G protein signalling-like" evidence="3">
    <location>
        <begin position="26"/>
        <end position="152"/>
    </location>
</feature>
<evidence type="ECO:0000256" key="2">
    <source>
        <dbReference type="SAM" id="MobiDB-lite"/>
    </source>
</evidence>
<evidence type="ECO:0000313" key="5">
    <source>
        <dbReference type="Proteomes" id="UP000281553"/>
    </source>
</evidence>
<name>A0A3P6S0S2_DIBLA</name>
<reference evidence="4 5" key="1">
    <citation type="submission" date="2018-11" db="EMBL/GenBank/DDBJ databases">
        <authorList>
            <consortium name="Pathogen Informatics"/>
        </authorList>
    </citation>
    <scope>NUCLEOTIDE SEQUENCE [LARGE SCALE GENOMIC DNA]</scope>
</reference>
<dbReference type="InterPro" id="IPR036305">
    <property type="entry name" value="RGS_sf"/>
</dbReference>
<evidence type="ECO:0000313" key="4">
    <source>
        <dbReference type="EMBL" id="VDK69292.1"/>
    </source>
</evidence>
<gene>
    <name evidence="4" type="ORF">DILT_LOCUS2143</name>
</gene>
<evidence type="ECO:0000259" key="3">
    <source>
        <dbReference type="Pfam" id="PF09128"/>
    </source>
</evidence>
<dbReference type="Pfam" id="PF09128">
    <property type="entry name" value="RGS-like"/>
    <property type="match status" value="1"/>
</dbReference>
<feature type="compositionally biased region" description="Polar residues" evidence="2">
    <location>
        <begin position="383"/>
        <end position="397"/>
    </location>
</feature>
<dbReference type="OrthoDB" id="6270916at2759"/>
<dbReference type="AlphaFoldDB" id="A0A3P6S0S2"/>
<accession>A0A3P6S0S2</accession>
<evidence type="ECO:0000256" key="1">
    <source>
        <dbReference type="SAM" id="Coils"/>
    </source>
</evidence>
<dbReference type="GO" id="GO:0001664">
    <property type="term" value="F:G protein-coupled receptor binding"/>
    <property type="evidence" value="ECO:0007669"/>
    <property type="project" value="TreeGrafter"/>
</dbReference>
<organism evidence="4 5">
    <name type="scientific">Dibothriocephalus latus</name>
    <name type="common">Fish tapeworm</name>
    <name type="synonym">Diphyllobothrium latum</name>
    <dbReference type="NCBI Taxonomy" id="60516"/>
    <lineage>
        <taxon>Eukaryota</taxon>
        <taxon>Metazoa</taxon>
        <taxon>Spiralia</taxon>
        <taxon>Lophotrochozoa</taxon>
        <taxon>Platyhelminthes</taxon>
        <taxon>Cestoda</taxon>
        <taxon>Eucestoda</taxon>
        <taxon>Diphyllobothriidea</taxon>
        <taxon>Diphyllobothriidae</taxon>
        <taxon>Dibothriocephalus</taxon>
    </lineage>
</organism>
<dbReference type="Gene3D" id="3.30.60.20">
    <property type="match status" value="1"/>
</dbReference>
<feature type="region of interest" description="Disordered" evidence="2">
    <location>
        <begin position="363"/>
        <end position="397"/>
    </location>
</feature>
<dbReference type="InterPro" id="IPR044926">
    <property type="entry name" value="RGS_subdomain_2"/>
</dbReference>
<feature type="region of interest" description="Disordered" evidence="2">
    <location>
        <begin position="946"/>
        <end position="986"/>
    </location>
</feature>
<dbReference type="Proteomes" id="UP000281553">
    <property type="component" value="Unassembled WGS sequence"/>
</dbReference>
<dbReference type="PANTHER" id="PTHR45872">
    <property type="entry name" value="RHO GUANINE NUCLEOTIDE EXCHANGE FACTOR 2, ISOFORM D"/>
    <property type="match status" value="1"/>
</dbReference>